<evidence type="ECO:0000256" key="5">
    <source>
        <dbReference type="ARBA" id="ARBA00022741"/>
    </source>
</evidence>
<dbReference type="EMBL" id="BFAD01000004">
    <property type="protein sequence ID" value="GBE81794.1"/>
    <property type="molecule type" value="Genomic_DNA"/>
</dbReference>
<evidence type="ECO:0000256" key="3">
    <source>
        <dbReference type="ARBA" id="ARBA00019824"/>
    </source>
</evidence>
<proteinExistence type="inferred from homology"/>
<evidence type="ECO:0000256" key="8">
    <source>
        <dbReference type="HAMAP-Rule" id="MF_03035"/>
    </source>
</evidence>
<dbReference type="HAMAP" id="MF_03035">
    <property type="entry name" value="Clp1"/>
    <property type="match status" value="1"/>
</dbReference>
<keyword evidence="13" id="KW-1185">Reference proteome</keyword>
<dbReference type="InterPro" id="IPR010655">
    <property type="entry name" value="Clp1_C"/>
</dbReference>
<dbReference type="InParanoid" id="A0A401GHW4"/>
<dbReference type="InterPro" id="IPR027417">
    <property type="entry name" value="P-loop_NTPase"/>
</dbReference>
<comment type="caution">
    <text evidence="8">Lacks conserved residue(s) required for the propagation of feature annotation.</text>
</comment>
<dbReference type="Gene3D" id="2.60.120.1030">
    <property type="entry name" value="Clp1, DNA binding domain"/>
    <property type="match status" value="1"/>
</dbReference>
<evidence type="ECO:0000256" key="4">
    <source>
        <dbReference type="ARBA" id="ARBA00022664"/>
    </source>
</evidence>
<dbReference type="Gene3D" id="3.40.50.300">
    <property type="entry name" value="P-loop containing nucleotide triphosphate hydrolases"/>
    <property type="match status" value="1"/>
</dbReference>
<feature type="domain" description="Clp1 N-terminal" evidence="10">
    <location>
        <begin position="26"/>
        <end position="120"/>
    </location>
</feature>
<name>A0A401GHW4_9APHY</name>
<evidence type="ECO:0000259" key="10">
    <source>
        <dbReference type="Pfam" id="PF16573"/>
    </source>
</evidence>
<keyword evidence="4 8" id="KW-0507">mRNA processing</keyword>
<dbReference type="GO" id="GO:0031124">
    <property type="term" value="P:mRNA 3'-end processing"/>
    <property type="evidence" value="ECO:0007669"/>
    <property type="project" value="UniProtKB-UniRule"/>
</dbReference>
<dbReference type="OrthoDB" id="258143at2759"/>
<comment type="subunit">
    <text evidence="8">Component of a pre-mRNA cleavage factor complex. Interacts directly with PCF11.</text>
</comment>
<evidence type="ECO:0000313" key="13">
    <source>
        <dbReference type="Proteomes" id="UP000287166"/>
    </source>
</evidence>
<feature type="domain" description="Clp1 P-loop" evidence="11">
    <location>
        <begin position="150"/>
        <end position="361"/>
    </location>
</feature>
<reference evidence="12 13" key="1">
    <citation type="journal article" date="2018" name="Sci. Rep.">
        <title>Genome sequence of the cauliflower mushroom Sparassis crispa (Hanabiratake) and its association with beneficial usage.</title>
        <authorList>
            <person name="Kiyama R."/>
            <person name="Furutani Y."/>
            <person name="Kawaguchi K."/>
            <person name="Nakanishi T."/>
        </authorList>
    </citation>
    <scope>NUCLEOTIDE SEQUENCE [LARGE SCALE GENOMIC DNA]</scope>
</reference>
<comment type="caution">
    <text evidence="12">The sequence shown here is derived from an EMBL/GenBank/DDBJ whole genome shotgun (WGS) entry which is preliminary data.</text>
</comment>
<feature type="domain" description="Clp1 C-terminal" evidence="9">
    <location>
        <begin position="389"/>
        <end position="510"/>
    </location>
</feature>
<dbReference type="STRING" id="139825.A0A401GHW4"/>
<accession>A0A401GHW4</accession>
<evidence type="ECO:0000259" key="9">
    <source>
        <dbReference type="Pfam" id="PF06807"/>
    </source>
</evidence>
<dbReference type="SUPFAM" id="SSF52540">
    <property type="entry name" value="P-loop containing nucleoside triphosphate hydrolases"/>
    <property type="match status" value="1"/>
</dbReference>
<feature type="binding site" evidence="8">
    <location>
        <begin position="153"/>
        <end position="158"/>
    </location>
    <ligand>
        <name>ATP</name>
        <dbReference type="ChEBI" id="CHEBI:30616"/>
    </ligand>
</feature>
<comment type="function">
    <text evidence="8">Required for endonucleolytic cleavage during polyadenylation-dependent pre-mRNA 3'-end formation.</text>
</comment>
<dbReference type="InterPro" id="IPR038239">
    <property type="entry name" value="Clp1_N_sf"/>
</dbReference>
<organism evidence="12 13">
    <name type="scientific">Sparassis crispa</name>
    <dbReference type="NCBI Taxonomy" id="139825"/>
    <lineage>
        <taxon>Eukaryota</taxon>
        <taxon>Fungi</taxon>
        <taxon>Dikarya</taxon>
        <taxon>Basidiomycota</taxon>
        <taxon>Agaricomycotina</taxon>
        <taxon>Agaricomycetes</taxon>
        <taxon>Polyporales</taxon>
        <taxon>Sparassidaceae</taxon>
        <taxon>Sparassis</taxon>
    </lineage>
</organism>
<dbReference type="FunCoup" id="A0A401GHW4">
    <property type="interactions" value="578"/>
</dbReference>
<dbReference type="InterPro" id="IPR032324">
    <property type="entry name" value="Clp1_N"/>
</dbReference>
<dbReference type="Pfam" id="PF16573">
    <property type="entry name" value="CLP1_N"/>
    <property type="match status" value="1"/>
</dbReference>
<comment type="subcellular location">
    <subcellularLocation>
        <location evidence="1 8">Nucleus</location>
    </subcellularLocation>
</comment>
<dbReference type="InterPro" id="IPR028606">
    <property type="entry name" value="Clp1"/>
</dbReference>
<feature type="binding site" evidence="8">
    <location>
        <position position="31"/>
    </location>
    <ligand>
        <name>ATP</name>
        <dbReference type="ChEBI" id="CHEBI:30616"/>
    </ligand>
</feature>
<dbReference type="InterPro" id="IPR038238">
    <property type="entry name" value="Clp1_C_sf"/>
</dbReference>
<dbReference type="InterPro" id="IPR045116">
    <property type="entry name" value="Clp1/Grc3"/>
</dbReference>
<evidence type="ECO:0000256" key="7">
    <source>
        <dbReference type="ARBA" id="ARBA00023242"/>
    </source>
</evidence>
<evidence type="ECO:0000256" key="2">
    <source>
        <dbReference type="ARBA" id="ARBA00018706"/>
    </source>
</evidence>
<sequence length="510" mass="55404">MGVMDSDGKQHFAEGIVATNTQEWVLNPETEYRFELDPGTSLAIKLLRGHAEIFGAELVDGKTYVYGFECKAAVCLPVWTRCRHRKHVTGQPSTEYISEETPMVAYANVHLALEQMRVRALRAVHGSPPSDDDDADILTNPDAPRVLVLGPENSGKTTMCKILTNYALRTGQDWCPLLVNADPSEGGWAVPGAISAASISIPIQTCSSASPLGSTATSAPTHMSSNALLPLAYWYGHAQTRRNPLLMDRVIRNLGENIMERWESDTESRVSGLIVDTPASFAASSGSNGDHRQTLIKACVDAFRINVILVVGHEKLNVEMQRIYGNRMAVVKIPKSGGVVELDASYRERIRKYELHKYMYGQVIEPPSGLSSTVCMQGGEQTPDLTLALSPSSSVISFSDLRIYRIGEETMAPVSALPIGATRVVSEMQPLVVDPALPGSGLYNAVLALLAPPNPDESERYDEEVLDLPIVGFTVVTALDIPNKRMTVLAPSQGSLAGRIAVVGSFEWQE</sequence>
<dbReference type="GO" id="GO:0006388">
    <property type="term" value="P:tRNA splicing, via endonucleolytic cleavage and ligation"/>
    <property type="evidence" value="ECO:0007669"/>
    <property type="project" value="TreeGrafter"/>
</dbReference>
<evidence type="ECO:0000313" key="12">
    <source>
        <dbReference type="EMBL" id="GBE81794.1"/>
    </source>
</evidence>
<keyword evidence="5 8" id="KW-0547">Nucleotide-binding</keyword>
<dbReference type="GO" id="GO:0005849">
    <property type="term" value="C:mRNA cleavage factor complex"/>
    <property type="evidence" value="ECO:0007669"/>
    <property type="project" value="UniProtKB-UniRule"/>
</dbReference>
<evidence type="ECO:0000259" key="11">
    <source>
        <dbReference type="Pfam" id="PF16575"/>
    </source>
</evidence>
<dbReference type="Proteomes" id="UP000287166">
    <property type="component" value="Unassembled WGS sequence"/>
</dbReference>
<dbReference type="PANTHER" id="PTHR12755:SF6">
    <property type="entry name" value="POLYRIBONUCLEOTIDE 5'-HYDROXYL-KINASE CLP1"/>
    <property type="match status" value="1"/>
</dbReference>
<keyword evidence="6 8" id="KW-0067">ATP-binding</keyword>
<evidence type="ECO:0000256" key="6">
    <source>
        <dbReference type="ARBA" id="ARBA00022840"/>
    </source>
</evidence>
<dbReference type="Pfam" id="PF06807">
    <property type="entry name" value="Clp1"/>
    <property type="match status" value="1"/>
</dbReference>
<dbReference type="InterPro" id="IPR032319">
    <property type="entry name" value="CLP1_P"/>
</dbReference>
<comment type="similarity">
    <text evidence="8">Belongs to the Clp1 family. Clp1 subfamily.</text>
</comment>
<dbReference type="Pfam" id="PF16575">
    <property type="entry name" value="CLP1_P"/>
    <property type="match status" value="1"/>
</dbReference>
<dbReference type="GO" id="GO:0051731">
    <property type="term" value="F:polynucleotide 5'-hydroxyl-kinase activity"/>
    <property type="evidence" value="ECO:0007669"/>
    <property type="project" value="InterPro"/>
</dbReference>
<dbReference type="GO" id="GO:0005524">
    <property type="term" value="F:ATP binding"/>
    <property type="evidence" value="ECO:0007669"/>
    <property type="project" value="UniProtKB-UniRule"/>
</dbReference>
<dbReference type="PANTHER" id="PTHR12755">
    <property type="entry name" value="CLEAVAGE/POLYADENYLATION FACTOR IA SUBUNIT CLP1P"/>
    <property type="match status" value="1"/>
</dbReference>
<dbReference type="Gene3D" id="2.40.30.330">
    <property type="entry name" value="Pre-mRNA cleavage complex subunit Clp1, C-terminal domain"/>
    <property type="match status" value="1"/>
</dbReference>
<evidence type="ECO:0000256" key="1">
    <source>
        <dbReference type="ARBA" id="ARBA00004123"/>
    </source>
</evidence>
<keyword evidence="7 8" id="KW-0539">Nucleus</keyword>
<protein>
    <recommendedName>
        <fullName evidence="3">Polynucleotide 5'-hydroxyl-kinase GRC3</fullName>
    </recommendedName>
    <alternativeName>
        <fullName evidence="2">Polynucleotide 5'-hydroxyl-kinase grc3</fullName>
    </alternativeName>
</protein>
<dbReference type="AlphaFoldDB" id="A0A401GHW4"/>
<gene>
    <name evidence="8" type="primary">CLP1</name>
    <name evidence="12" type="ORF">SCP_0401670</name>
</gene>